<dbReference type="GO" id="GO:0050291">
    <property type="term" value="F:sphingosine N-acyltransferase activity"/>
    <property type="evidence" value="ECO:0007669"/>
    <property type="project" value="InterPro"/>
</dbReference>
<evidence type="ECO:0000256" key="5">
    <source>
        <dbReference type="ARBA" id="ARBA00022989"/>
    </source>
</evidence>
<dbReference type="Proteomes" id="UP001432322">
    <property type="component" value="Unassembled WGS sequence"/>
</dbReference>
<evidence type="ECO:0000256" key="7">
    <source>
        <dbReference type="PROSITE-ProRule" id="PRU00205"/>
    </source>
</evidence>
<dbReference type="PROSITE" id="PS50922">
    <property type="entry name" value="TLC"/>
    <property type="match status" value="1"/>
</dbReference>
<dbReference type="PIRSF" id="PIRSF005225">
    <property type="entry name" value="LAG1_LAC1"/>
    <property type="match status" value="1"/>
</dbReference>
<organism evidence="11 12">
    <name type="scientific">Pristionchus fissidentatus</name>
    <dbReference type="NCBI Taxonomy" id="1538716"/>
    <lineage>
        <taxon>Eukaryota</taxon>
        <taxon>Metazoa</taxon>
        <taxon>Ecdysozoa</taxon>
        <taxon>Nematoda</taxon>
        <taxon>Chromadorea</taxon>
        <taxon>Rhabditida</taxon>
        <taxon>Rhabditina</taxon>
        <taxon>Diplogasteromorpha</taxon>
        <taxon>Diplogasteroidea</taxon>
        <taxon>Neodiplogasteridae</taxon>
        <taxon>Pristionchus</taxon>
    </lineage>
</organism>
<comment type="caution">
    <text evidence="11">The sequence shown here is derived from an EMBL/GenBank/DDBJ whole genome shotgun (WGS) entry which is preliminary data.</text>
</comment>
<evidence type="ECO:0000256" key="4">
    <source>
        <dbReference type="ARBA" id="ARBA00022692"/>
    </source>
</evidence>
<keyword evidence="4 7" id="KW-0812">Transmembrane</keyword>
<feature type="transmembrane region" description="Helical" evidence="9">
    <location>
        <begin position="36"/>
        <end position="53"/>
    </location>
</feature>
<gene>
    <name evidence="11" type="ORF">PFISCL1PPCAC_23465</name>
</gene>
<dbReference type="EMBL" id="BTSY01000006">
    <property type="protein sequence ID" value="GMT32168.1"/>
    <property type="molecule type" value="Genomic_DNA"/>
</dbReference>
<feature type="non-terminal residue" evidence="11">
    <location>
        <position position="327"/>
    </location>
</feature>
<evidence type="ECO:0000256" key="8">
    <source>
        <dbReference type="SAM" id="MobiDB-lite"/>
    </source>
</evidence>
<dbReference type="PANTHER" id="PTHR12560">
    <property type="entry name" value="LONGEVITY ASSURANCE FACTOR 1 LAG1"/>
    <property type="match status" value="1"/>
</dbReference>
<accession>A0AAV5WNG4</accession>
<evidence type="ECO:0000313" key="12">
    <source>
        <dbReference type="Proteomes" id="UP001432322"/>
    </source>
</evidence>
<keyword evidence="6 7" id="KW-0472">Membrane</keyword>
<evidence type="ECO:0000256" key="1">
    <source>
        <dbReference type="ARBA" id="ARBA00004141"/>
    </source>
</evidence>
<keyword evidence="5 9" id="KW-1133">Transmembrane helix</keyword>
<proteinExistence type="predicted"/>
<dbReference type="PANTHER" id="PTHR12560:SF21">
    <property type="entry name" value="CERAMIDE SYNTHASE HYL-2"/>
    <property type="match status" value="1"/>
</dbReference>
<evidence type="ECO:0000256" key="3">
    <source>
        <dbReference type="ARBA" id="ARBA00004991"/>
    </source>
</evidence>
<name>A0AAV5WNG4_9BILA</name>
<comment type="pathway">
    <text evidence="3">Sphingolipid metabolism.</text>
</comment>
<dbReference type="Pfam" id="PF03798">
    <property type="entry name" value="TRAM_LAG1_CLN8"/>
    <property type="match status" value="1"/>
</dbReference>
<feature type="region of interest" description="Disordered" evidence="8">
    <location>
        <begin position="306"/>
        <end position="327"/>
    </location>
</feature>
<dbReference type="InterPro" id="IPR006634">
    <property type="entry name" value="TLC-dom"/>
</dbReference>
<dbReference type="InterPro" id="IPR016439">
    <property type="entry name" value="Lag1/Lac1-like"/>
</dbReference>
<comment type="subcellular location">
    <subcellularLocation>
        <location evidence="1">Membrane</location>
        <topology evidence="1">Multi-pass membrane protein</topology>
    </subcellularLocation>
</comment>
<dbReference type="GO" id="GO:0046513">
    <property type="term" value="P:ceramide biosynthetic process"/>
    <property type="evidence" value="ECO:0007669"/>
    <property type="project" value="InterPro"/>
</dbReference>
<evidence type="ECO:0000256" key="9">
    <source>
        <dbReference type="SAM" id="Phobius"/>
    </source>
</evidence>
<comment type="pathway">
    <text evidence="2">Lipid metabolism; sphingolipid metabolism.</text>
</comment>
<dbReference type="GO" id="GO:0016020">
    <property type="term" value="C:membrane"/>
    <property type="evidence" value="ECO:0007669"/>
    <property type="project" value="UniProtKB-SubCell"/>
</dbReference>
<feature type="transmembrane region" description="Helical" evidence="9">
    <location>
        <begin position="221"/>
        <end position="240"/>
    </location>
</feature>
<reference evidence="11" key="1">
    <citation type="submission" date="2023-10" db="EMBL/GenBank/DDBJ databases">
        <title>Genome assembly of Pristionchus species.</title>
        <authorList>
            <person name="Yoshida K."/>
            <person name="Sommer R.J."/>
        </authorList>
    </citation>
    <scope>NUCLEOTIDE SEQUENCE</scope>
    <source>
        <strain evidence="11">RS5133</strain>
    </source>
</reference>
<feature type="transmembrane region" description="Helical" evidence="9">
    <location>
        <begin position="271"/>
        <end position="295"/>
    </location>
</feature>
<sequence length="327" mass="38309">LQAASMLSVWDEQLWLPGNTTWNDLKNSVYPQREDFLYTLAIGLVMLVVRILIESFVFLPIGWLGGWVEGPLCSRMIAHLCGGFAGRTKFKRVAECAYRFTYYTCAFTAGYFVLRTEPQLTSVVDCWRNWPMHEVSPKVWWYYQIETGFYWGLLFSQLFFDIKRNDFVQMTIHHAITILLLWISWSMNMVRVGTLILFSHDAADILLEVGKLFRYAGWETALAIDFVVFFFLWTGTRLIYYPFYVVRSVIYEAPLYLHEGFSWWNLPQRPIIARVLLVMLCLLVVLHIVWTILILKIAHSFTSKGEVDDIRENESDGEDEDEKKTKK</sequence>
<feature type="non-terminal residue" evidence="11">
    <location>
        <position position="1"/>
    </location>
</feature>
<feature type="transmembrane region" description="Helical" evidence="9">
    <location>
        <begin position="140"/>
        <end position="160"/>
    </location>
</feature>
<keyword evidence="12" id="KW-1185">Reference proteome</keyword>
<protein>
    <recommendedName>
        <fullName evidence="10">TLC domain-containing protein</fullName>
    </recommendedName>
</protein>
<evidence type="ECO:0000313" key="11">
    <source>
        <dbReference type="EMBL" id="GMT32168.1"/>
    </source>
</evidence>
<dbReference type="SMART" id="SM00724">
    <property type="entry name" value="TLC"/>
    <property type="match status" value="1"/>
</dbReference>
<feature type="domain" description="TLC" evidence="10">
    <location>
        <begin position="91"/>
        <end position="303"/>
    </location>
</feature>
<dbReference type="AlphaFoldDB" id="A0AAV5WNG4"/>
<evidence type="ECO:0000256" key="2">
    <source>
        <dbReference type="ARBA" id="ARBA00004760"/>
    </source>
</evidence>
<evidence type="ECO:0000256" key="6">
    <source>
        <dbReference type="ARBA" id="ARBA00023136"/>
    </source>
</evidence>
<evidence type="ECO:0000259" key="10">
    <source>
        <dbReference type="PROSITE" id="PS50922"/>
    </source>
</evidence>